<proteinExistence type="inferred from homology"/>
<dbReference type="Pfam" id="PF00082">
    <property type="entry name" value="Peptidase_S8"/>
    <property type="match status" value="1"/>
</dbReference>
<dbReference type="PROSITE" id="PS00138">
    <property type="entry name" value="SUBTILASE_SER"/>
    <property type="match status" value="1"/>
</dbReference>
<keyword evidence="2 5" id="KW-0645">Protease</keyword>
<dbReference type="InterPro" id="IPR034058">
    <property type="entry name" value="TagA/B/C/D_pept_dom"/>
</dbReference>
<dbReference type="SUPFAM" id="SSF52743">
    <property type="entry name" value="Subtilisin-like"/>
    <property type="match status" value="1"/>
</dbReference>
<dbReference type="GO" id="GO:0004252">
    <property type="term" value="F:serine-type endopeptidase activity"/>
    <property type="evidence" value="ECO:0007669"/>
    <property type="project" value="UniProtKB-UniRule"/>
</dbReference>
<protein>
    <recommendedName>
        <fullName evidence="6">Peptidase S8/S53 domain-containing protein</fullName>
    </recommendedName>
</protein>
<dbReference type="CDD" id="cd04842">
    <property type="entry name" value="Peptidases_S8_Kp43_protease"/>
    <property type="match status" value="1"/>
</dbReference>
<dbReference type="PANTHER" id="PTHR43399">
    <property type="entry name" value="SUBTILISIN-RELATED"/>
    <property type="match status" value="1"/>
</dbReference>
<dbReference type="PRINTS" id="PR00723">
    <property type="entry name" value="SUBTILISIN"/>
</dbReference>
<sequence length="685" mass="73510">MCSITINGNRLDLPAQAPSLQLQNNQPGLHNLGEQAEDASNSNYILVQTKGKPLKGPEKQELLNLGVNIEEYVGENTYLCGYKPTDLNVIRSLDYVNYANVYQPSCVVEAELKEAEAETKLSVEVILHDDVEDDDDLRGQLAKAAHVEVDAVTIAHGRAHLEVAKEQLNGLAAVDAVRYINSSPEPRLFNDVARSILKADVVINDTPYKGEGQIVAVADSGFDIGEKAGCHYAFEGRVKELHDRGRPGLTNDITGHGTHVCGSVLGVGDSPENGGLIEAPASAATLVMQSIFSGWVVVNGGRVARLEGIRAYENLFQEAYDDGARIHTNSYGSGPGAYEGGAADAIDQFLWDHKDMVVLFAAGNGGVDVDGSGGIDLGSISREASAKNCIAVGASENHRPNIKRPQARPYTWGDLHRVKFPSSPIKNDHMANDPDGMAAFSSRGPTRNGRYKPDVVAPGTAILSARSSVVDHSDDQFWGVSDDPRWWYSAGTSMACPLVAGCCAVLRETLVKNGVKKPSAALIKALLLNGAVDIPGQYTPKEDGPSPNNNSGFGRVNLQDSVIIPEAKNAGFSEGARPLLDDEEFNFSISVPSANSAGQSSKLKVTLVWTDPPGAKLQNDLDLTVTAPEGTERHGNMGEMPGFDRVNNVEQVAWSGVLAGQYSIKVRAERIVRHQQPFAVAWRVY</sequence>
<dbReference type="HOGENOM" id="CLU_011786_1_0_1"/>
<evidence type="ECO:0000256" key="5">
    <source>
        <dbReference type="PROSITE-ProRule" id="PRU01240"/>
    </source>
</evidence>
<feature type="domain" description="Peptidase S8/S53" evidence="6">
    <location>
        <begin position="210"/>
        <end position="554"/>
    </location>
</feature>
<accession>R7Z7K5</accession>
<organism evidence="7 8">
    <name type="scientific">Coniosporium apollinis (strain CBS 100218)</name>
    <name type="common">Rock-inhabiting black yeast</name>
    <dbReference type="NCBI Taxonomy" id="1168221"/>
    <lineage>
        <taxon>Eukaryota</taxon>
        <taxon>Fungi</taxon>
        <taxon>Dikarya</taxon>
        <taxon>Ascomycota</taxon>
        <taxon>Pezizomycotina</taxon>
        <taxon>Dothideomycetes</taxon>
        <taxon>Dothideomycetes incertae sedis</taxon>
        <taxon>Coniosporium</taxon>
    </lineage>
</organism>
<gene>
    <name evidence="7" type="ORF">W97_09349</name>
</gene>
<evidence type="ECO:0000256" key="2">
    <source>
        <dbReference type="ARBA" id="ARBA00022670"/>
    </source>
</evidence>
<keyword evidence="4 5" id="KW-0720">Serine protease</keyword>
<dbReference type="Gene3D" id="3.40.50.200">
    <property type="entry name" value="Peptidase S8/S53 domain"/>
    <property type="match status" value="1"/>
</dbReference>
<evidence type="ECO:0000313" key="7">
    <source>
        <dbReference type="EMBL" id="EON70083.1"/>
    </source>
</evidence>
<dbReference type="Proteomes" id="UP000016924">
    <property type="component" value="Unassembled WGS sequence"/>
</dbReference>
<feature type="active site" description="Charge relay system" evidence="5">
    <location>
        <position position="493"/>
    </location>
</feature>
<dbReference type="Gene3D" id="2.60.120.380">
    <property type="match status" value="1"/>
</dbReference>
<dbReference type="EMBL" id="JH767675">
    <property type="protein sequence ID" value="EON70083.1"/>
    <property type="molecule type" value="Genomic_DNA"/>
</dbReference>
<evidence type="ECO:0000256" key="1">
    <source>
        <dbReference type="ARBA" id="ARBA00011073"/>
    </source>
</evidence>
<dbReference type="STRING" id="1168221.R7Z7K5"/>
<keyword evidence="8" id="KW-1185">Reference proteome</keyword>
<evidence type="ECO:0000313" key="8">
    <source>
        <dbReference type="Proteomes" id="UP000016924"/>
    </source>
</evidence>
<dbReference type="InterPro" id="IPR051048">
    <property type="entry name" value="Peptidase_S8/S53_subtilisin"/>
</dbReference>
<dbReference type="PANTHER" id="PTHR43399:SF4">
    <property type="entry name" value="CELL WALL-ASSOCIATED PROTEASE"/>
    <property type="match status" value="1"/>
</dbReference>
<dbReference type="InterPro" id="IPR022398">
    <property type="entry name" value="Peptidase_S8_His-AS"/>
</dbReference>
<dbReference type="SUPFAM" id="SSF49785">
    <property type="entry name" value="Galactose-binding domain-like"/>
    <property type="match status" value="1"/>
</dbReference>
<dbReference type="GeneID" id="19906660"/>
<reference evidence="8" key="1">
    <citation type="submission" date="2012-06" db="EMBL/GenBank/DDBJ databases">
        <title>The genome sequence of Coniosporium apollinis CBS 100218.</title>
        <authorList>
            <consortium name="The Broad Institute Genome Sequencing Platform"/>
            <person name="Cuomo C."/>
            <person name="Gorbushina A."/>
            <person name="Noack S."/>
            <person name="Walker B."/>
            <person name="Young S.K."/>
            <person name="Zeng Q."/>
            <person name="Gargeya S."/>
            <person name="Fitzgerald M."/>
            <person name="Haas B."/>
            <person name="Abouelleil A."/>
            <person name="Alvarado L."/>
            <person name="Arachchi H.M."/>
            <person name="Berlin A.M."/>
            <person name="Chapman S.B."/>
            <person name="Goldberg J."/>
            <person name="Griggs A."/>
            <person name="Gujja S."/>
            <person name="Hansen M."/>
            <person name="Howarth C."/>
            <person name="Imamovic A."/>
            <person name="Larimer J."/>
            <person name="McCowan C."/>
            <person name="Montmayeur A."/>
            <person name="Murphy C."/>
            <person name="Neiman D."/>
            <person name="Pearson M."/>
            <person name="Priest M."/>
            <person name="Roberts A."/>
            <person name="Saif S."/>
            <person name="Shea T."/>
            <person name="Sisk P."/>
            <person name="Sykes S."/>
            <person name="Wortman J."/>
            <person name="Nusbaum C."/>
            <person name="Birren B."/>
        </authorList>
    </citation>
    <scope>NUCLEOTIDE SEQUENCE [LARGE SCALE GENOMIC DNA]</scope>
    <source>
        <strain evidence="8">CBS 100218</strain>
    </source>
</reference>
<evidence type="ECO:0000259" key="6">
    <source>
        <dbReference type="Pfam" id="PF00082"/>
    </source>
</evidence>
<dbReference type="InterPro" id="IPR015500">
    <property type="entry name" value="Peptidase_S8_subtilisin-rel"/>
</dbReference>
<keyword evidence="3 5" id="KW-0378">Hydrolase</keyword>
<dbReference type="OrthoDB" id="10256524at2759"/>
<dbReference type="InterPro" id="IPR008979">
    <property type="entry name" value="Galactose-bd-like_sf"/>
</dbReference>
<dbReference type="PROSITE" id="PS00137">
    <property type="entry name" value="SUBTILASE_HIS"/>
    <property type="match status" value="1"/>
</dbReference>
<dbReference type="InterPro" id="IPR000209">
    <property type="entry name" value="Peptidase_S8/S53_dom"/>
</dbReference>
<dbReference type="RefSeq" id="XP_007785400.1">
    <property type="nucleotide sequence ID" value="XM_007787210.1"/>
</dbReference>
<evidence type="ECO:0000256" key="3">
    <source>
        <dbReference type="ARBA" id="ARBA00022801"/>
    </source>
</evidence>
<dbReference type="OMA" id="RHGNMGE"/>
<dbReference type="eggNOG" id="ENOG502QSWT">
    <property type="taxonomic scope" value="Eukaryota"/>
</dbReference>
<feature type="active site" description="Charge relay system" evidence="5">
    <location>
        <position position="256"/>
    </location>
</feature>
<feature type="active site" description="Charge relay system" evidence="5">
    <location>
        <position position="219"/>
    </location>
</feature>
<dbReference type="InterPro" id="IPR023828">
    <property type="entry name" value="Peptidase_S8_Ser-AS"/>
</dbReference>
<name>R7Z7K5_CONA1</name>
<dbReference type="AlphaFoldDB" id="R7Z7K5"/>
<dbReference type="GO" id="GO:0006508">
    <property type="term" value="P:proteolysis"/>
    <property type="evidence" value="ECO:0007669"/>
    <property type="project" value="UniProtKB-KW"/>
</dbReference>
<dbReference type="InterPro" id="IPR036852">
    <property type="entry name" value="Peptidase_S8/S53_dom_sf"/>
</dbReference>
<dbReference type="PROSITE" id="PS51892">
    <property type="entry name" value="SUBTILASE"/>
    <property type="match status" value="1"/>
</dbReference>
<evidence type="ECO:0000256" key="4">
    <source>
        <dbReference type="ARBA" id="ARBA00022825"/>
    </source>
</evidence>
<comment type="similarity">
    <text evidence="1 5">Belongs to the peptidase S8 family.</text>
</comment>